<keyword evidence="1" id="KW-0472">Membrane</keyword>
<organism evidence="2 3">
    <name type="scientific">Lichenifustis flavocetrariae</name>
    <dbReference type="NCBI Taxonomy" id="2949735"/>
    <lineage>
        <taxon>Bacteria</taxon>
        <taxon>Pseudomonadati</taxon>
        <taxon>Pseudomonadota</taxon>
        <taxon>Alphaproteobacteria</taxon>
        <taxon>Hyphomicrobiales</taxon>
        <taxon>Lichenihabitantaceae</taxon>
        <taxon>Lichenifustis</taxon>
    </lineage>
</organism>
<keyword evidence="1" id="KW-0812">Transmembrane</keyword>
<proteinExistence type="predicted"/>
<gene>
    <name evidence="2" type="ORF">M8523_35300</name>
</gene>
<dbReference type="AlphaFoldDB" id="A0AA41Z4Z7"/>
<feature type="transmembrane region" description="Helical" evidence="1">
    <location>
        <begin position="7"/>
        <end position="25"/>
    </location>
</feature>
<evidence type="ECO:0000256" key="1">
    <source>
        <dbReference type="SAM" id="Phobius"/>
    </source>
</evidence>
<dbReference type="EMBL" id="JAMOIM010000097">
    <property type="protein sequence ID" value="MCW6513121.1"/>
    <property type="molecule type" value="Genomic_DNA"/>
</dbReference>
<dbReference type="RefSeq" id="WP_282589497.1">
    <property type="nucleotide sequence ID" value="NZ_JAMOIM010000097.1"/>
</dbReference>
<dbReference type="Proteomes" id="UP001165667">
    <property type="component" value="Unassembled WGS sequence"/>
</dbReference>
<protein>
    <submittedName>
        <fullName evidence="2">Uncharacterized protein</fullName>
    </submittedName>
</protein>
<feature type="transmembrane region" description="Helical" evidence="1">
    <location>
        <begin position="31"/>
        <end position="54"/>
    </location>
</feature>
<evidence type="ECO:0000313" key="2">
    <source>
        <dbReference type="EMBL" id="MCW6513121.1"/>
    </source>
</evidence>
<sequence>MLRTWSILARLFGGAAILFGFFAGSHAPTDIQLGIVTTSVIGGAILCLGGVGLLELHRLQAGQRELMALLTQASASAARPNWFPQDGRN</sequence>
<reference evidence="2" key="1">
    <citation type="submission" date="2022-05" db="EMBL/GenBank/DDBJ databases">
        <authorList>
            <person name="Pankratov T."/>
        </authorList>
    </citation>
    <scope>NUCLEOTIDE SEQUENCE</scope>
    <source>
        <strain evidence="2">BP6-180914</strain>
    </source>
</reference>
<keyword evidence="3" id="KW-1185">Reference proteome</keyword>
<comment type="caution">
    <text evidence="2">The sequence shown here is derived from an EMBL/GenBank/DDBJ whole genome shotgun (WGS) entry which is preliminary data.</text>
</comment>
<accession>A0AA41Z4Z7</accession>
<name>A0AA41Z4Z7_9HYPH</name>
<keyword evidence="1" id="KW-1133">Transmembrane helix</keyword>
<evidence type="ECO:0000313" key="3">
    <source>
        <dbReference type="Proteomes" id="UP001165667"/>
    </source>
</evidence>